<gene>
    <name evidence="1" type="ORF">DHETER_LOCUS8745</name>
</gene>
<keyword evidence="2" id="KW-1185">Reference proteome</keyword>
<accession>A0ACA9NEU1</accession>
<organism evidence="1 2">
    <name type="scientific">Dentiscutata heterogama</name>
    <dbReference type="NCBI Taxonomy" id="1316150"/>
    <lineage>
        <taxon>Eukaryota</taxon>
        <taxon>Fungi</taxon>
        <taxon>Fungi incertae sedis</taxon>
        <taxon>Mucoromycota</taxon>
        <taxon>Glomeromycotina</taxon>
        <taxon>Glomeromycetes</taxon>
        <taxon>Diversisporales</taxon>
        <taxon>Gigasporaceae</taxon>
        <taxon>Dentiscutata</taxon>
    </lineage>
</organism>
<evidence type="ECO:0000313" key="2">
    <source>
        <dbReference type="Proteomes" id="UP000789702"/>
    </source>
</evidence>
<dbReference type="EMBL" id="CAJVPU010014287">
    <property type="protein sequence ID" value="CAG8638877.1"/>
    <property type="molecule type" value="Genomic_DNA"/>
</dbReference>
<sequence>MSSPLTNSDDVSKSEDSNFINMVYNYDWSSTPLGPMDNWDPALKNAMNLCLKTEFPMCIFFNPSNWRTLYNR</sequence>
<name>A0ACA9NEU1_9GLOM</name>
<feature type="non-terminal residue" evidence="1">
    <location>
        <position position="72"/>
    </location>
</feature>
<comment type="caution">
    <text evidence="1">The sequence shown here is derived from an EMBL/GenBank/DDBJ whole genome shotgun (WGS) entry which is preliminary data.</text>
</comment>
<evidence type="ECO:0000313" key="1">
    <source>
        <dbReference type="EMBL" id="CAG8638877.1"/>
    </source>
</evidence>
<protein>
    <submittedName>
        <fullName evidence="1">16709_t:CDS:1</fullName>
    </submittedName>
</protein>
<reference evidence="1" key="1">
    <citation type="submission" date="2021-06" db="EMBL/GenBank/DDBJ databases">
        <authorList>
            <person name="Kallberg Y."/>
            <person name="Tangrot J."/>
            <person name="Rosling A."/>
        </authorList>
    </citation>
    <scope>NUCLEOTIDE SEQUENCE</scope>
    <source>
        <strain evidence="1">IL203A</strain>
    </source>
</reference>
<dbReference type="Proteomes" id="UP000789702">
    <property type="component" value="Unassembled WGS sequence"/>
</dbReference>
<proteinExistence type="predicted"/>